<feature type="transmembrane region" description="Helical" evidence="18">
    <location>
        <begin position="1988"/>
        <end position="2008"/>
    </location>
</feature>
<comment type="similarity">
    <text evidence="4">Belongs to the ABC transporter superfamily. ABCA family. CPR flippase (TC 3.A.1.211) subfamily.</text>
</comment>
<dbReference type="Pfam" id="PF01326">
    <property type="entry name" value="PPDK_N"/>
    <property type="match status" value="1"/>
</dbReference>
<evidence type="ECO:0000256" key="18">
    <source>
        <dbReference type="SAM" id="Phobius"/>
    </source>
</evidence>
<dbReference type="InterPro" id="IPR013525">
    <property type="entry name" value="ABC2_TM"/>
</dbReference>
<sequence>MERPAVLSDAGGEAARELRCPALSFVRTVARSRFLRSALLSLELQESQPPVDGACTASTLEWTLAQLLALHLRAGEAEATGNSVAAALWVLESAHDAARSKATACLASWLEYLAVFAPEVVQAMMADWPASSAKLRRVVVEAQMRLLKALDWRLRLDLDTEVWPCLHLLFSLGAPAQQAQQQQRAQQQQQQQDDTAGPTTADGGSGDGAPAGLPPPSESWAAGMHAYCANIRLQATLIRQPPAAPEDATGPAALAAAAAGLGLGLSDAPAGSDPFPAAKRQRVAATMSFVLCVARSPVLKSALVSLEEAGAHPPAYGAAGRPAAQGLEWTLAQLLALHLRTGEAEVSGSTLLAALWHLQSAHLPAHSSPAACLADWLQHLAAFWIEMVEFIASKWPVSAVRTQQALEEAHARLLACIDSRAPLDFDAEVLPCFRHLFRPCPPPQQQRQQLLQQAVPASAVPAAGPAAEDFDDRPWVHGMHALCVLTRCCLAMQAKQQQQQQQRQRLEELTPKPQTPSPGTASPACGTSALTSSTRAIANGRSVVDAGLQRALAPRRRLPGPRRGSALGCRAAAAPTAPPPAADQEAPEKELSRSVNDDAGISMRVVRRGADASQSYVVEVTSHEPRPNAVLHWAVDDWVLPARELWPPGTNQAGDKAVQTPLGDGGTRLLFNFPAAACPQRLVFVIKDGEKWSNSGGGDFVAHLKPPNRNEVESKVLEAEATFSHWSLFNRFVMAAQMLDAADAAGPAGMGFFFTWLRLSTLRQLDWYRNSNYQSKDIAHVQKHLAERMAFKARTADEPLCRLFARLTLAGLPRGGGNGDDIRMGILHIMRNNGIKEGHRPGIEDHFLEQWHQKLHTNTTPEDVTICEAYLAFLHSGDMGDFWRVAWERGSLTPELLAGMDHPITGHPVHLPNLIDPFKHYLWILKTTHSGADLDTSYTMAKGLMDGELAWMIGDILNNRNEWWVPGKIVEARHRLKSYWQAEGASRDLLLLDIALDSYFRLCVERADKGAMSADDIIALTILVLDNASVSAESNELRQCLDLWRRVQEGGGGEWRGGVDGRGGERRLRLDLWRRVQEGGGGEWRGGVDGRGGERRLRLDLWRRVQEGGGGEWRGGVDGRGGERRLRLDLWRRVQEGGGERWGREWALLALAAADNTALCLENYCDGLYQLTQPCADSFADKCPSVDKQYTANFGEEVVRAQPVFMLSVLLRFLDPALRSAAGVGSWQVVSQGRGSAAGELVVMPDLAGIQGQRFDSPQVVVAEKLTGNEDIPDGIVAVLTSSTTDVLSHIAIRARAQGVLLATCFDAAELEGIQKQAGAHVSATVSPAGDVAVAAAEGPVGPTGAGGGGRAPPRMQLEQPRGRDGGAWVLPESEFGAGLVGGKSANLAELRGKLPAGVQAPASIALPFGTFERALAADCNQGVAAAVAREEGAAAAGAEGEQVPAALATLRHLIASDLAPPPGLAAELGAAAAQAGLIPSPSDWAEGSDGWQGAWGAICQVWASKWNDRAWLSRRTQGVPDKDLYMAVLLQQVVPAQYAFVLHTADPLTGKKGVLHGELVVGMGEALVGNYPGRALSFAAAAGEAPRLLSLPSKREGLFADGGAPHLIARSDSNGEDLEAFAGAGLYDSVPFPALNHRAVEYSGEPLLWDDGLRSKVLADLTQLGAGVEAAFGGVPQDIEGVRTADGEWFVVQSRPQVRKRPRLASGVALQWQQLGALLRKHTLVRQVLAGNTAANPAAMAGSTPVQFTGTVAPLAAAPIPALRQLPFSIQTNSSVQWFKGKYQDPNTYMQFVLLVHDVVAEKEGRARQMMEVMGLRPLPYWASWVVVQGLLAAVEACLLVGFGYAFGFRLFTANAFGLSFLLLLLVSLAMTSFSFFVSAFLGKASAAVPVGFMLFVVAWVILIVCAFGFPYNSAYSPAAIILFSVMPWALLSKGVGDLADASAGRNPGIPWADRVAYCQPDAVLRPGTELAGSYWQPNCVVPLGQMFWILAAVGFMALAIYLDAVLPDANGVRQPPWFFLLPSYWRHGGARASMRAASKALDRPTEAEEGLQADPDVAAEAALQRKRCAAYLARRGGTAALPHSASGMLPAQQAVATGSLPGTPGEAIPAGDVPADESLRKQGPQKFEKGGAKLQLVAAAGAPDGRPYAVELFGLRKVFKRGNPLRRRKPFIAVRGSWLGVHQGECFCLLGPNGAGKSTTINVLTGVQPFSGGDALVCGESIASGSGMDRVRPLMGVCPQFDVLWEQLTGREHLDVFGAIKGLPTAARRDEAARLLDDVRLTEAGSVRAGAYSGGMKRRLSVAIALLGDPQVVYLDEPTTGLDPISRRHLWELVHRCKAGRAIVLTTHSMEEADILGDRIGIMARGCLRCLGTSLRLKARFGSGYHVSIRMLAGEEAGAEGWAQAGGSSSSGSAGGGGFSAAMAVAMLAPSAYDNPLCEICPASPGEAPNGPAGPARRAGSSSSVGGASGRRRSPAAAKQAAAVRLLFRERLVVEPSDESAQYIHFTVPYEQEAALPALFSYIKANQAVLGVGDLQLRLTPLEEVFLNVARKAELEHAQLEGRHEALRIDEEGVTVKVPVGAEFIQSPAGHLYHVRWGQDPDSGELRLADYWRDEVSKALAAGSDADAASAGDSEPGSTGSGGSELSMSLVP</sequence>
<dbReference type="InterPro" id="IPR013815">
    <property type="entry name" value="ATP_grasp_subdomain_1"/>
</dbReference>
<dbReference type="Pfam" id="PF22973">
    <property type="entry name" value="GWD1_pHisD"/>
    <property type="match status" value="1"/>
</dbReference>
<keyword evidence="14 18" id="KW-1133">Transmembrane helix</keyword>
<dbReference type="GO" id="GO:0016301">
    <property type="term" value="F:kinase activity"/>
    <property type="evidence" value="ECO:0007669"/>
    <property type="project" value="UniProtKB-KW"/>
</dbReference>
<reference evidence="20 21" key="1">
    <citation type="journal article" date="2018" name="Plant J.">
        <title>Genome sequences of Chlorella sorokiniana UTEX 1602 and Micractinium conductrix SAG 241.80: implications to maltose excretion by a green alga.</title>
        <authorList>
            <person name="Arriola M.B."/>
            <person name="Velmurugan N."/>
            <person name="Zhang Y."/>
            <person name="Plunkett M.H."/>
            <person name="Hondzo H."/>
            <person name="Barney B.M."/>
        </authorList>
    </citation>
    <scope>NUCLEOTIDE SEQUENCE [LARGE SCALE GENOMIC DNA]</scope>
    <source>
        <strain evidence="20 21">SAG 241.80</strain>
    </source>
</reference>
<keyword evidence="13" id="KW-0460">Magnesium</keyword>
<evidence type="ECO:0000256" key="15">
    <source>
        <dbReference type="ARBA" id="ARBA00023136"/>
    </source>
</evidence>
<dbReference type="InterPro" id="IPR056301">
    <property type="entry name" value="GWD-like_N_Ig"/>
</dbReference>
<dbReference type="Pfam" id="PF00005">
    <property type="entry name" value="ABC_tran"/>
    <property type="match status" value="1"/>
</dbReference>
<dbReference type="GO" id="GO:0046872">
    <property type="term" value="F:metal ion binding"/>
    <property type="evidence" value="ECO:0007669"/>
    <property type="project" value="UniProtKB-KW"/>
</dbReference>
<evidence type="ECO:0000256" key="11">
    <source>
        <dbReference type="ARBA" id="ARBA00022777"/>
    </source>
</evidence>
<dbReference type="GO" id="GO:0140359">
    <property type="term" value="F:ABC-type transporter activity"/>
    <property type="evidence" value="ECO:0007669"/>
    <property type="project" value="InterPro"/>
</dbReference>
<feature type="transmembrane region" description="Helical" evidence="18">
    <location>
        <begin position="1823"/>
        <end position="1848"/>
    </location>
</feature>
<evidence type="ECO:0000256" key="12">
    <source>
        <dbReference type="ARBA" id="ARBA00022840"/>
    </source>
</evidence>
<dbReference type="OrthoDB" id="6123450at2759"/>
<keyword evidence="21" id="KW-1185">Reference proteome</keyword>
<evidence type="ECO:0000256" key="4">
    <source>
        <dbReference type="ARBA" id="ARBA00008526"/>
    </source>
</evidence>
<keyword evidence="16" id="KW-0119">Carbohydrate metabolism</keyword>
<evidence type="ECO:0000256" key="14">
    <source>
        <dbReference type="ARBA" id="ARBA00022989"/>
    </source>
</evidence>
<dbReference type="FunFam" id="3.40.50.300:FF:000665">
    <property type="entry name" value="ABC transporter A family member 2"/>
    <property type="match status" value="1"/>
</dbReference>
<evidence type="ECO:0000313" key="20">
    <source>
        <dbReference type="EMBL" id="PSC73884.1"/>
    </source>
</evidence>
<feature type="compositionally biased region" description="Low complexity" evidence="17">
    <location>
        <begin position="179"/>
        <end position="202"/>
    </location>
</feature>
<keyword evidence="15 18" id="KW-0472">Membrane</keyword>
<dbReference type="Gene3D" id="3.30.470.20">
    <property type="entry name" value="ATP-grasp fold, B domain"/>
    <property type="match status" value="1"/>
</dbReference>
<comment type="caution">
    <text evidence="20">The sequence shown here is derived from an EMBL/GenBank/DDBJ whole genome shotgun (WGS) entry which is preliminary data.</text>
</comment>
<evidence type="ECO:0000256" key="10">
    <source>
        <dbReference type="ARBA" id="ARBA00022741"/>
    </source>
</evidence>
<keyword evidence="12" id="KW-0067">ATP-binding</keyword>
<evidence type="ECO:0000256" key="2">
    <source>
        <dbReference type="ARBA" id="ARBA00004141"/>
    </source>
</evidence>
<dbReference type="GO" id="GO:0016020">
    <property type="term" value="C:membrane"/>
    <property type="evidence" value="ECO:0007669"/>
    <property type="project" value="UniProtKB-SubCell"/>
</dbReference>
<dbReference type="PROSITE" id="PS00211">
    <property type="entry name" value="ABC_TRANSPORTER_1"/>
    <property type="match status" value="1"/>
</dbReference>
<feature type="region of interest" description="Disordered" evidence="17">
    <location>
        <begin position="500"/>
        <end position="528"/>
    </location>
</feature>
<keyword evidence="11" id="KW-0418">Kinase</keyword>
<dbReference type="InterPro" id="IPR003593">
    <property type="entry name" value="AAA+_ATPase"/>
</dbReference>
<evidence type="ECO:0000256" key="17">
    <source>
        <dbReference type="SAM" id="MobiDB-lite"/>
    </source>
</evidence>
<feature type="region of interest" description="Disordered" evidence="17">
    <location>
        <begin position="2449"/>
        <end position="2477"/>
    </location>
</feature>
<dbReference type="GO" id="GO:0005524">
    <property type="term" value="F:ATP binding"/>
    <property type="evidence" value="ECO:0007669"/>
    <property type="project" value="UniProtKB-KW"/>
</dbReference>
<evidence type="ECO:0000256" key="16">
    <source>
        <dbReference type="ARBA" id="ARBA00023277"/>
    </source>
</evidence>
<dbReference type="CDD" id="cd03263">
    <property type="entry name" value="ABC_subfamily_A"/>
    <property type="match status" value="1"/>
</dbReference>
<feature type="region of interest" description="Disordered" evidence="17">
    <location>
        <begin position="179"/>
        <end position="217"/>
    </location>
</feature>
<dbReference type="SMART" id="SM00382">
    <property type="entry name" value="AAA"/>
    <property type="match status" value="1"/>
</dbReference>
<comment type="subcellular location">
    <subcellularLocation>
        <location evidence="2">Membrane</location>
        <topology evidence="2">Multi-pass membrane protein</topology>
    </subcellularLocation>
</comment>
<dbReference type="EMBL" id="LHPF02000006">
    <property type="protein sequence ID" value="PSC73884.1"/>
    <property type="molecule type" value="Genomic_DNA"/>
</dbReference>
<name>A0A2P6VIH1_9CHLO</name>
<evidence type="ECO:0000256" key="1">
    <source>
        <dbReference type="ARBA" id="ARBA00001946"/>
    </source>
</evidence>
<dbReference type="Gene3D" id="3.40.50.300">
    <property type="entry name" value="P-loop containing nucleotide triphosphate hydrolases"/>
    <property type="match status" value="1"/>
</dbReference>
<evidence type="ECO:0000313" key="21">
    <source>
        <dbReference type="Proteomes" id="UP000239649"/>
    </source>
</evidence>
<evidence type="ECO:0000256" key="5">
    <source>
        <dbReference type="ARBA" id="ARBA00011738"/>
    </source>
</evidence>
<evidence type="ECO:0000256" key="7">
    <source>
        <dbReference type="ARBA" id="ARBA00022679"/>
    </source>
</evidence>
<feature type="region of interest" description="Disordered" evidence="17">
    <location>
        <begin position="553"/>
        <end position="593"/>
    </location>
</feature>
<dbReference type="PROSITE" id="PS50893">
    <property type="entry name" value="ABC_TRANSPORTER_2"/>
    <property type="match status" value="1"/>
</dbReference>
<accession>A0A2P6VIH1</accession>
<dbReference type="Proteomes" id="UP000239649">
    <property type="component" value="Unassembled WGS sequence"/>
</dbReference>
<organism evidence="20 21">
    <name type="scientific">Micractinium conductrix</name>
    <dbReference type="NCBI Taxonomy" id="554055"/>
    <lineage>
        <taxon>Eukaryota</taxon>
        <taxon>Viridiplantae</taxon>
        <taxon>Chlorophyta</taxon>
        <taxon>core chlorophytes</taxon>
        <taxon>Trebouxiophyceae</taxon>
        <taxon>Chlorellales</taxon>
        <taxon>Chlorellaceae</taxon>
        <taxon>Chlorella clade</taxon>
        <taxon>Micractinium</taxon>
    </lineage>
</organism>
<feature type="compositionally biased region" description="Low complexity" evidence="17">
    <location>
        <begin position="2449"/>
        <end position="2468"/>
    </location>
</feature>
<comment type="similarity">
    <text evidence="3">Belongs to the PEP-utilizing enzyme family.</text>
</comment>
<dbReference type="Pfam" id="PF12698">
    <property type="entry name" value="ABC2_membrane_3"/>
    <property type="match status" value="1"/>
</dbReference>
<feature type="compositionally biased region" description="Low complexity" evidence="17">
    <location>
        <begin position="561"/>
        <end position="575"/>
    </location>
</feature>
<protein>
    <submittedName>
        <fullName evidence="20">ABC transporter A family member 2 isoform A</fullName>
    </submittedName>
</protein>
<evidence type="ECO:0000256" key="3">
    <source>
        <dbReference type="ARBA" id="ARBA00007837"/>
    </source>
</evidence>
<proteinExistence type="inferred from homology"/>
<keyword evidence="8 18" id="KW-0812">Transmembrane</keyword>
<comment type="cofactor">
    <cofactor evidence="1">
        <name>Mg(2+)</name>
        <dbReference type="ChEBI" id="CHEBI:18420"/>
    </cofactor>
</comment>
<dbReference type="GO" id="GO:0016887">
    <property type="term" value="F:ATP hydrolysis activity"/>
    <property type="evidence" value="ECO:0007669"/>
    <property type="project" value="InterPro"/>
</dbReference>
<comment type="subunit">
    <text evidence="5">Homodimer.</text>
</comment>
<dbReference type="STRING" id="554055.A0A2P6VIH1"/>
<evidence type="ECO:0000256" key="6">
    <source>
        <dbReference type="ARBA" id="ARBA00022448"/>
    </source>
</evidence>
<dbReference type="InterPro" id="IPR054481">
    <property type="entry name" value="GWD1_pHisD"/>
</dbReference>
<dbReference type="SUPFAM" id="SSF56059">
    <property type="entry name" value="Glutathione synthetase ATP-binding domain-like"/>
    <property type="match status" value="1"/>
</dbReference>
<keyword evidence="10" id="KW-0547">Nucleotide-binding</keyword>
<dbReference type="Gene3D" id="3.30.1490.20">
    <property type="entry name" value="ATP-grasp fold, A domain"/>
    <property type="match status" value="2"/>
</dbReference>
<dbReference type="SUPFAM" id="SSF52540">
    <property type="entry name" value="P-loop containing nucleoside triphosphate hydrolases"/>
    <property type="match status" value="1"/>
</dbReference>
<keyword evidence="9" id="KW-0479">Metal-binding</keyword>
<feature type="region of interest" description="Disordered" evidence="17">
    <location>
        <begin position="2625"/>
        <end position="2654"/>
    </location>
</feature>
<dbReference type="InterPro" id="IPR056788">
    <property type="entry name" value="ABCA2/9/11_C"/>
</dbReference>
<evidence type="ECO:0000256" key="9">
    <source>
        <dbReference type="ARBA" id="ARBA00022723"/>
    </source>
</evidence>
<gene>
    <name evidence="20" type="ORF">C2E20_3110</name>
</gene>
<feature type="transmembrane region" description="Helical" evidence="18">
    <location>
        <begin position="1860"/>
        <end position="1883"/>
    </location>
</feature>
<keyword evidence="6" id="KW-0813">Transport</keyword>
<dbReference type="PANTHER" id="PTHR46999">
    <property type="entry name" value="ALPHA-GLUCAN WATER DIKINASE 1, CHLOROPLASTIC-RELATED"/>
    <property type="match status" value="1"/>
</dbReference>
<dbReference type="InterPro" id="IPR017871">
    <property type="entry name" value="ABC_transporter-like_CS"/>
</dbReference>
<evidence type="ECO:0000259" key="19">
    <source>
        <dbReference type="PROSITE" id="PS50893"/>
    </source>
</evidence>
<dbReference type="Pfam" id="PF25158">
    <property type="entry name" value="ABCA11_C"/>
    <property type="match status" value="1"/>
</dbReference>
<dbReference type="InterPro" id="IPR003439">
    <property type="entry name" value="ABC_transporter-like_ATP-bd"/>
</dbReference>
<evidence type="ECO:0000256" key="13">
    <source>
        <dbReference type="ARBA" id="ARBA00022842"/>
    </source>
</evidence>
<feature type="transmembrane region" description="Helical" evidence="18">
    <location>
        <begin position="1889"/>
        <end position="1909"/>
    </location>
</feature>
<dbReference type="PANTHER" id="PTHR46999:SF2">
    <property type="entry name" value="CARBOHYDRATE-BINDING MODULE FAMILY 45 PROTEIN"/>
    <property type="match status" value="1"/>
</dbReference>
<feature type="domain" description="ABC transporter" evidence="19">
    <location>
        <begin position="2155"/>
        <end position="2392"/>
    </location>
</feature>
<keyword evidence="7" id="KW-0808">Transferase</keyword>
<dbReference type="Pfam" id="PF23166">
    <property type="entry name" value="Ig_N_CWD1"/>
    <property type="match status" value="1"/>
</dbReference>
<evidence type="ECO:0000256" key="8">
    <source>
        <dbReference type="ARBA" id="ARBA00022692"/>
    </source>
</evidence>
<dbReference type="InterPro" id="IPR027417">
    <property type="entry name" value="P-loop_NTPase"/>
</dbReference>
<dbReference type="InterPro" id="IPR002192">
    <property type="entry name" value="PPDK_AMP/ATP-bd"/>
</dbReference>